<organism evidence="2 3">
    <name type="scientific">Trichonephila inaurata madagascariensis</name>
    <dbReference type="NCBI Taxonomy" id="2747483"/>
    <lineage>
        <taxon>Eukaryota</taxon>
        <taxon>Metazoa</taxon>
        <taxon>Ecdysozoa</taxon>
        <taxon>Arthropoda</taxon>
        <taxon>Chelicerata</taxon>
        <taxon>Arachnida</taxon>
        <taxon>Araneae</taxon>
        <taxon>Araneomorphae</taxon>
        <taxon>Entelegynae</taxon>
        <taxon>Araneoidea</taxon>
        <taxon>Nephilidae</taxon>
        <taxon>Trichonephila</taxon>
        <taxon>Trichonephila inaurata</taxon>
    </lineage>
</organism>
<dbReference type="Proteomes" id="UP000886998">
    <property type="component" value="Unassembled WGS sequence"/>
</dbReference>
<accession>A0A8X6M792</accession>
<reference evidence="2" key="1">
    <citation type="submission" date="2020-08" db="EMBL/GenBank/DDBJ databases">
        <title>Multicomponent nature underlies the extraordinary mechanical properties of spider dragline silk.</title>
        <authorList>
            <person name="Kono N."/>
            <person name="Nakamura H."/>
            <person name="Mori M."/>
            <person name="Yoshida Y."/>
            <person name="Ohtoshi R."/>
            <person name="Malay A.D."/>
            <person name="Moran D.A.P."/>
            <person name="Tomita M."/>
            <person name="Numata K."/>
            <person name="Arakawa K."/>
        </authorList>
    </citation>
    <scope>NUCLEOTIDE SEQUENCE</scope>
</reference>
<gene>
    <name evidence="2" type="ORF">TNIN_9131</name>
</gene>
<feature type="compositionally biased region" description="Polar residues" evidence="1">
    <location>
        <begin position="84"/>
        <end position="107"/>
    </location>
</feature>
<evidence type="ECO:0000313" key="3">
    <source>
        <dbReference type="Proteomes" id="UP000886998"/>
    </source>
</evidence>
<sequence>MEHPSSPSRQSRHSRQQGLQQPEQSQRNGRSDHHLLDKVDTPDNKVSNSRSRVRGEDRHHLLDKVDTPDNKVSNSRSRVKRNGRSQTSPSQTKSTLQTTKGLQQPEQSRGMEDPIITFLDKVNTPEKRVSNSRSRVRGMEDPDHHLQTKSTLQTTRSPTAGEESEEWKIRSSPS</sequence>
<feature type="region of interest" description="Disordered" evidence="1">
    <location>
        <begin position="1"/>
        <end position="174"/>
    </location>
</feature>
<name>A0A8X6M792_9ARAC</name>
<dbReference type="AlphaFoldDB" id="A0A8X6M792"/>
<evidence type="ECO:0000256" key="1">
    <source>
        <dbReference type="SAM" id="MobiDB-lite"/>
    </source>
</evidence>
<proteinExistence type="predicted"/>
<feature type="compositionally biased region" description="Basic and acidic residues" evidence="1">
    <location>
        <begin position="53"/>
        <end position="69"/>
    </location>
</feature>
<feature type="compositionally biased region" description="Polar residues" evidence="1">
    <location>
        <begin position="148"/>
        <end position="158"/>
    </location>
</feature>
<feature type="compositionally biased region" description="Polar residues" evidence="1">
    <location>
        <begin position="18"/>
        <end position="28"/>
    </location>
</feature>
<feature type="compositionally biased region" description="Basic and acidic residues" evidence="1">
    <location>
        <begin position="137"/>
        <end position="146"/>
    </location>
</feature>
<feature type="compositionally biased region" description="Basic and acidic residues" evidence="1">
    <location>
        <begin position="29"/>
        <end position="43"/>
    </location>
</feature>
<protein>
    <submittedName>
        <fullName evidence="2">Uncharacterized protein</fullName>
    </submittedName>
</protein>
<comment type="caution">
    <text evidence="2">The sequence shown here is derived from an EMBL/GenBank/DDBJ whole genome shotgun (WGS) entry which is preliminary data.</text>
</comment>
<keyword evidence="3" id="KW-1185">Reference proteome</keyword>
<evidence type="ECO:0000313" key="2">
    <source>
        <dbReference type="EMBL" id="GFS28802.1"/>
    </source>
</evidence>
<dbReference type="EMBL" id="BMAV01023943">
    <property type="protein sequence ID" value="GFS28802.1"/>
    <property type="molecule type" value="Genomic_DNA"/>
</dbReference>